<evidence type="ECO:0000256" key="8">
    <source>
        <dbReference type="ARBA" id="ARBA00022842"/>
    </source>
</evidence>
<dbReference type="InterPro" id="IPR037013">
    <property type="entry name" value="GSH-S_sub-bd_sf"/>
</dbReference>
<comment type="caution">
    <text evidence="14">The sequence shown here is derived from an EMBL/GenBank/DDBJ whole genome shotgun (WGS) entry which is preliminary data.</text>
</comment>
<evidence type="ECO:0000256" key="11">
    <source>
        <dbReference type="PIRSR" id="PIRSR001558-2"/>
    </source>
</evidence>
<feature type="binding site" evidence="11">
    <location>
        <position position="154"/>
    </location>
    <ligand>
        <name>Mg(2+)</name>
        <dbReference type="ChEBI" id="CHEBI:18420"/>
    </ligand>
</feature>
<dbReference type="Gene3D" id="3.30.1490.50">
    <property type="match status" value="1"/>
</dbReference>
<evidence type="ECO:0000256" key="10">
    <source>
        <dbReference type="PIRSR" id="PIRSR001558-1"/>
    </source>
</evidence>
<dbReference type="GO" id="GO:0043295">
    <property type="term" value="F:glutathione binding"/>
    <property type="evidence" value="ECO:0007669"/>
    <property type="project" value="UniProtKB-UniRule"/>
</dbReference>
<dbReference type="InterPro" id="IPR014049">
    <property type="entry name" value="Glutathione_synthase_N_euk"/>
</dbReference>
<evidence type="ECO:0000256" key="2">
    <source>
        <dbReference type="ARBA" id="ARBA00010385"/>
    </source>
</evidence>
<keyword evidence="4 9" id="KW-0317">Glutathione biosynthesis</keyword>
<protein>
    <recommendedName>
        <fullName evidence="9">Glutathione synthetase</fullName>
        <shortName evidence="9">GSH-S</shortName>
        <ecNumber evidence="9">6.3.2.3</ecNumber>
    </recommendedName>
</protein>
<feature type="binding site" evidence="12">
    <location>
        <begin position="239"/>
        <end position="241"/>
    </location>
    <ligand>
        <name>substrate</name>
    </ligand>
</feature>
<feature type="binding site" evidence="10">
    <location>
        <position position="466"/>
    </location>
    <ligand>
        <name>ATP</name>
        <dbReference type="ChEBI" id="CHEBI:30616"/>
    </ligand>
</feature>
<dbReference type="PANTHER" id="PTHR11130:SF0">
    <property type="entry name" value="GLUTATHIONE SYNTHETASE"/>
    <property type="match status" value="1"/>
</dbReference>
<keyword evidence="15" id="KW-1185">Reference proteome</keyword>
<keyword evidence="7 9" id="KW-0067">ATP-binding</keyword>
<dbReference type="FunFam" id="3.30.1490.50:FF:000002">
    <property type="entry name" value="Glutathione synthetase"/>
    <property type="match status" value="1"/>
</dbReference>
<comment type="pathway">
    <text evidence="1 9">Sulfur metabolism; glutathione biosynthesis; glutathione from L-cysteine and L-glutamate: step 2/2.</text>
</comment>
<feature type="binding site" evidence="10">
    <location>
        <position position="134"/>
    </location>
    <ligand>
        <name>substrate</name>
    </ligand>
</feature>
<dbReference type="PANTHER" id="PTHR11130">
    <property type="entry name" value="GLUTATHIONE SYNTHETASE"/>
    <property type="match status" value="1"/>
</dbReference>
<dbReference type="InterPro" id="IPR014709">
    <property type="entry name" value="Glutathione_synthase_C_euk"/>
</dbReference>
<feature type="binding site" evidence="10">
    <location>
        <position position="492"/>
    </location>
    <ligand>
        <name>substrate</name>
    </ligand>
</feature>
<dbReference type="AlphaFoldDB" id="A0A2B7WXA7"/>
<dbReference type="InterPro" id="IPR016185">
    <property type="entry name" value="PreATP-grasp_dom_sf"/>
</dbReference>
<dbReference type="InterPro" id="IPR005615">
    <property type="entry name" value="Glutathione_synthase"/>
</dbReference>
<organism evidence="14 15">
    <name type="scientific">Helicocarpus griseus UAMH5409</name>
    <dbReference type="NCBI Taxonomy" id="1447875"/>
    <lineage>
        <taxon>Eukaryota</taxon>
        <taxon>Fungi</taxon>
        <taxon>Dikarya</taxon>
        <taxon>Ascomycota</taxon>
        <taxon>Pezizomycotina</taxon>
        <taxon>Eurotiomycetes</taxon>
        <taxon>Eurotiomycetidae</taxon>
        <taxon>Onygenales</taxon>
        <taxon>Ajellomycetaceae</taxon>
        <taxon>Helicocarpus</taxon>
    </lineage>
</organism>
<evidence type="ECO:0000313" key="15">
    <source>
        <dbReference type="Proteomes" id="UP000223968"/>
    </source>
</evidence>
<keyword evidence="8 9" id="KW-0460">Magnesium</keyword>
<accession>A0A2B7WXA7</accession>
<dbReference type="SUPFAM" id="SSF56059">
    <property type="entry name" value="Glutathione synthetase ATP-binding domain-like"/>
    <property type="match status" value="1"/>
</dbReference>
<comment type="catalytic activity">
    <reaction evidence="9">
        <text>gamma-L-glutamyl-L-cysteine + glycine + ATP = glutathione + ADP + phosphate + H(+)</text>
        <dbReference type="Rhea" id="RHEA:13557"/>
        <dbReference type="ChEBI" id="CHEBI:15378"/>
        <dbReference type="ChEBI" id="CHEBI:30616"/>
        <dbReference type="ChEBI" id="CHEBI:43474"/>
        <dbReference type="ChEBI" id="CHEBI:57305"/>
        <dbReference type="ChEBI" id="CHEBI:57925"/>
        <dbReference type="ChEBI" id="CHEBI:58173"/>
        <dbReference type="ChEBI" id="CHEBI:456216"/>
        <dbReference type="EC" id="6.3.2.3"/>
    </reaction>
</comment>
<dbReference type="UniPathway" id="UPA00142">
    <property type="reaction ID" value="UER00210"/>
</dbReference>
<feature type="binding site" evidence="11">
    <location>
        <position position="156"/>
    </location>
    <ligand>
        <name>Mg(2+)</name>
        <dbReference type="ChEBI" id="CHEBI:18420"/>
    </ligand>
</feature>
<dbReference type="GO" id="GO:0004363">
    <property type="term" value="F:glutathione synthase activity"/>
    <property type="evidence" value="ECO:0007669"/>
    <property type="project" value="UniProtKB-UniRule"/>
</dbReference>
<dbReference type="EC" id="6.3.2.3" evidence="9"/>
<evidence type="ECO:0000259" key="13">
    <source>
        <dbReference type="Pfam" id="PF03199"/>
    </source>
</evidence>
<feature type="binding site" evidence="10">
    <location>
        <position position="342"/>
    </location>
    <ligand>
        <name>ATP</name>
        <dbReference type="ChEBI" id="CHEBI:30616"/>
    </ligand>
</feature>
<dbReference type="Pfam" id="PF03917">
    <property type="entry name" value="GSH_synth_ATP"/>
    <property type="match status" value="1"/>
</dbReference>
<dbReference type="Gene3D" id="3.40.50.1760">
    <property type="entry name" value="Glutathione synthase, substrate-binding domain superfamily, eukaryotic"/>
    <property type="match status" value="1"/>
</dbReference>
<dbReference type="Gene3D" id="3.30.470.20">
    <property type="entry name" value="ATP-grasp fold, B domain"/>
    <property type="match status" value="1"/>
</dbReference>
<feature type="binding site" evidence="10">
    <location>
        <position position="245"/>
    </location>
    <ligand>
        <name>substrate</name>
    </ligand>
</feature>
<dbReference type="OrthoDB" id="2020073at2759"/>
<evidence type="ECO:0000256" key="3">
    <source>
        <dbReference type="ARBA" id="ARBA00022598"/>
    </source>
</evidence>
<reference evidence="14 15" key="1">
    <citation type="submission" date="2017-10" db="EMBL/GenBank/DDBJ databases">
        <title>Comparative genomics in systemic dimorphic fungi from Ajellomycetaceae.</title>
        <authorList>
            <person name="Munoz J.F."/>
            <person name="Mcewen J.G."/>
            <person name="Clay O.K."/>
            <person name="Cuomo C.A."/>
        </authorList>
    </citation>
    <scope>NUCLEOTIDE SEQUENCE [LARGE SCALE GENOMIC DNA]</scope>
    <source>
        <strain evidence="14 15">UAMH5409</strain>
    </source>
</reference>
<keyword evidence="5 9" id="KW-0479">Metal-binding</keyword>
<dbReference type="InterPro" id="IPR014042">
    <property type="entry name" value="Glutathione_synthase_a-hlx"/>
</dbReference>
<name>A0A2B7WXA7_9EURO</name>
<evidence type="ECO:0000256" key="12">
    <source>
        <dbReference type="PIRSR" id="PIRSR001558-3"/>
    </source>
</evidence>
<feature type="binding site" evidence="12">
    <location>
        <begin position="303"/>
        <end position="306"/>
    </location>
    <ligand>
        <name>substrate</name>
    </ligand>
</feature>
<dbReference type="Gene3D" id="3.30.1490.80">
    <property type="match status" value="1"/>
</dbReference>
<feature type="binding site" evidence="10">
    <location>
        <position position="416"/>
    </location>
    <ligand>
        <name>ATP</name>
        <dbReference type="ChEBI" id="CHEBI:30616"/>
    </ligand>
</feature>
<keyword evidence="6 9" id="KW-0547">Nucleotide-binding</keyword>
<feature type="binding site" evidence="10">
    <location>
        <begin position="438"/>
        <end position="441"/>
    </location>
    <ligand>
        <name>ATP</name>
        <dbReference type="ChEBI" id="CHEBI:30616"/>
    </ligand>
</feature>
<dbReference type="Proteomes" id="UP000223968">
    <property type="component" value="Unassembled WGS sequence"/>
</dbReference>
<feature type="binding site" evidence="12">
    <location>
        <begin position="158"/>
        <end position="161"/>
    </location>
    <ligand>
        <name>substrate</name>
    </ligand>
</feature>
<feature type="binding site" evidence="10">
    <location>
        <position position="494"/>
    </location>
    <ligand>
        <name>ATP</name>
        <dbReference type="ChEBI" id="CHEBI:30616"/>
    </ligand>
</feature>
<feature type="binding site" evidence="10">
    <location>
        <position position="154"/>
    </location>
    <ligand>
        <name>ATP</name>
        <dbReference type="ChEBI" id="CHEBI:30616"/>
    </ligand>
</feature>
<dbReference type="InterPro" id="IPR004887">
    <property type="entry name" value="GSH_synth_subst-bd"/>
</dbReference>
<evidence type="ECO:0000256" key="5">
    <source>
        <dbReference type="ARBA" id="ARBA00022723"/>
    </source>
</evidence>
<comment type="cofactor">
    <cofactor evidence="9 11">
        <name>Mg(2+)</name>
        <dbReference type="ChEBI" id="CHEBI:18420"/>
    </cofactor>
    <text evidence="9 11">Binds 1 Mg(2+) ion per subunit.</text>
</comment>
<feature type="binding site" evidence="10">
    <location>
        <position position="500"/>
    </location>
    <ligand>
        <name>ATP</name>
        <dbReference type="ChEBI" id="CHEBI:30616"/>
    </ligand>
</feature>
<dbReference type="GO" id="GO:0000287">
    <property type="term" value="F:magnesium ion binding"/>
    <property type="evidence" value="ECO:0007669"/>
    <property type="project" value="UniProtKB-UniRule"/>
</dbReference>
<dbReference type="NCBIfam" id="TIGR01986">
    <property type="entry name" value="glut_syn_euk"/>
    <property type="match status" value="1"/>
</dbReference>
<evidence type="ECO:0000256" key="4">
    <source>
        <dbReference type="ARBA" id="ARBA00022684"/>
    </source>
</evidence>
<dbReference type="PIRSF" id="PIRSF001558">
    <property type="entry name" value="GSHase"/>
    <property type="match status" value="1"/>
</dbReference>
<dbReference type="SUPFAM" id="SSF52440">
    <property type="entry name" value="PreATP-grasp domain"/>
    <property type="match status" value="1"/>
</dbReference>
<evidence type="ECO:0000256" key="9">
    <source>
        <dbReference type="PIRNR" id="PIRNR001558"/>
    </source>
</evidence>
<feature type="binding site" evidence="11">
    <location>
        <position position="409"/>
    </location>
    <ligand>
        <name>Mg(2+)</name>
        <dbReference type="ChEBI" id="CHEBI:18420"/>
    </ligand>
</feature>
<feature type="binding site" evidence="10">
    <location>
        <begin position="405"/>
        <end position="414"/>
    </location>
    <ligand>
        <name>ATP</name>
        <dbReference type="ChEBI" id="CHEBI:30616"/>
    </ligand>
</feature>
<dbReference type="Pfam" id="PF03199">
    <property type="entry name" value="GSH_synthase"/>
    <property type="match status" value="1"/>
</dbReference>
<dbReference type="Gene3D" id="1.10.1080.10">
    <property type="entry name" value="Glutathione Synthetase, Chain A, domain 3"/>
    <property type="match status" value="1"/>
</dbReference>
<feature type="binding site" evidence="12">
    <location>
        <begin position="503"/>
        <end position="504"/>
    </location>
    <ligand>
        <name>substrate</name>
    </ligand>
</feature>
<dbReference type="GO" id="GO:0005829">
    <property type="term" value="C:cytosol"/>
    <property type="evidence" value="ECO:0007669"/>
    <property type="project" value="TreeGrafter"/>
</dbReference>
<proteinExistence type="inferred from homology"/>
<sequence>MDDSVYANYPPPLTPEQQEYLVSTVKTWALHHGLCVRPAPTFIDKEKDPQGVLATNAPVTLFPSPFPKSAFEHAVAIQKAYNELYARIARDEAWLGKIIEDLIDADDFVANLWKVHLAVKSEGYVQPLSLGLFRSDYIPHRPPGSAESSLRQVEFNTISSSFGGLSALVAALHTDLLSLPPGNPIAYPPHPILKGNNPPENTAVPTLANGLADAHKAYGPSKFDSPLPLCILFIVQAGERNLFDQLELSTRLATFHKIPVFRLATADIQNHTSIPPSNPSRPLIYTPPHSPSTPFEVTTIYLRGFYGPGDYPNPATWAARTHLERSAAIKCPSVLSQLSGCKKVQQVLADPNADTDHLAHFLPNTDAQTIAKIRATFAPQYDLSTSGRGCELALNPSTAANHVLKPQREGGGNNIYRDAIPGFLRSMPEKDWKGWILMELIQPPEAARNMMLRSDGEVLSRHVISELGVFGTVLWRDDGEIVHNKQGGWLLRTKGKESDEGGVAAGFSSLDSIVLL</sequence>
<feature type="domain" description="Glutathione synthase substrate-binding" evidence="13">
    <location>
        <begin position="230"/>
        <end position="339"/>
    </location>
</feature>
<dbReference type="STRING" id="1447875.A0A2B7WXA7"/>
<gene>
    <name evidence="14" type="ORF">AJ79_07988</name>
</gene>
<dbReference type="EMBL" id="PDNB01000175">
    <property type="protein sequence ID" value="PGH01217.1"/>
    <property type="molecule type" value="Genomic_DNA"/>
</dbReference>
<evidence type="ECO:0000256" key="1">
    <source>
        <dbReference type="ARBA" id="ARBA00004965"/>
    </source>
</evidence>
<comment type="similarity">
    <text evidence="2 9">Belongs to the eukaryotic GSH synthase family.</text>
</comment>
<evidence type="ECO:0000313" key="14">
    <source>
        <dbReference type="EMBL" id="PGH01217.1"/>
    </source>
</evidence>
<evidence type="ECO:0000256" key="6">
    <source>
        <dbReference type="ARBA" id="ARBA00022741"/>
    </source>
</evidence>
<keyword evidence="3 9" id="KW-0436">Ligase</keyword>
<evidence type="ECO:0000256" key="7">
    <source>
        <dbReference type="ARBA" id="ARBA00022840"/>
    </source>
</evidence>
<dbReference type="GO" id="GO:0005524">
    <property type="term" value="F:ATP binding"/>
    <property type="evidence" value="ECO:0007669"/>
    <property type="project" value="UniProtKB-UniRule"/>
</dbReference>